<proteinExistence type="predicted"/>
<reference evidence="2" key="1">
    <citation type="submission" date="2022-12" db="EMBL/GenBank/DDBJ databases">
        <authorList>
            <person name="Alioto T."/>
            <person name="Alioto T."/>
            <person name="Gomez Garrido J."/>
        </authorList>
    </citation>
    <scope>NUCLEOTIDE SEQUENCE</scope>
</reference>
<evidence type="ECO:0000313" key="3">
    <source>
        <dbReference type="Proteomes" id="UP001178461"/>
    </source>
</evidence>
<sequence>MGSVPFCMRSRKEALQLLKKLGHVSREWSASPAPNLMGKGSTKPSPDFGPELGCYIRTKGELQDRR</sequence>
<dbReference type="Proteomes" id="UP001178461">
    <property type="component" value="Chromosome 13"/>
</dbReference>
<name>A0AA35L622_9SAUR</name>
<dbReference type="AlphaFoldDB" id="A0AA35L622"/>
<accession>A0AA35L622</accession>
<evidence type="ECO:0000256" key="1">
    <source>
        <dbReference type="SAM" id="MobiDB-lite"/>
    </source>
</evidence>
<dbReference type="EMBL" id="OX395138">
    <property type="protein sequence ID" value="CAI5789927.1"/>
    <property type="molecule type" value="Genomic_DNA"/>
</dbReference>
<keyword evidence="3" id="KW-1185">Reference proteome</keyword>
<feature type="region of interest" description="Disordered" evidence="1">
    <location>
        <begin position="29"/>
        <end position="66"/>
    </location>
</feature>
<protein>
    <submittedName>
        <fullName evidence="2">Uncharacterized protein</fullName>
    </submittedName>
</protein>
<evidence type="ECO:0000313" key="2">
    <source>
        <dbReference type="EMBL" id="CAI5789927.1"/>
    </source>
</evidence>
<gene>
    <name evidence="2" type="ORF">PODLI_1B003592</name>
</gene>
<organism evidence="2 3">
    <name type="scientific">Podarcis lilfordi</name>
    <name type="common">Lilford's wall lizard</name>
    <dbReference type="NCBI Taxonomy" id="74358"/>
    <lineage>
        <taxon>Eukaryota</taxon>
        <taxon>Metazoa</taxon>
        <taxon>Chordata</taxon>
        <taxon>Craniata</taxon>
        <taxon>Vertebrata</taxon>
        <taxon>Euteleostomi</taxon>
        <taxon>Lepidosauria</taxon>
        <taxon>Squamata</taxon>
        <taxon>Bifurcata</taxon>
        <taxon>Unidentata</taxon>
        <taxon>Episquamata</taxon>
        <taxon>Laterata</taxon>
        <taxon>Lacertibaenia</taxon>
        <taxon>Lacertidae</taxon>
        <taxon>Podarcis</taxon>
    </lineage>
</organism>